<dbReference type="Proteomes" id="UP000182258">
    <property type="component" value="Unassembled WGS sequence"/>
</dbReference>
<evidence type="ECO:0000313" key="1">
    <source>
        <dbReference type="EMBL" id="SFC97559.1"/>
    </source>
</evidence>
<dbReference type="EMBL" id="FOMB01000016">
    <property type="protein sequence ID" value="SFC97559.1"/>
    <property type="molecule type" value="Genomic_DNA"/>
</dbReference>
<evidence type="ECO:0008006" key="3">
    <source>
        <dbReference type="Google" id="ProtNLM"/>
    </source>
</evidence>
<reference evidence="1 2" key="1">
    <citation type="submission" date="2016-10" db="EMBL/GenBank/DDBJ databases">
        <authorList>
            <person name="de Groot N.N."/>
        </authorList>
    </citation>
    <scope>NUCLEOTIDE SEQUENCE [LARGE SCALE GENOMIC DNA]</scope>
    <source>
        <strain evidence="1 2">CGMCC 1.10210</strain>
    </source>
</reference>
<protein>
    <recommendedName>
        <fullName evidence="3">Glycolipid-binding</fullName>
    </recommendedName>
</protein>
<evidence type="ECO:0000313" key="2">
    <source>
        <dbReference type="Proteomes" id="UP000182258"/>
    </source>
</evidence>
<gene>
    <name evidence="1" type="ORF">SAMN04488059_11654</name>
</gene>
<dbReference type="STRING" id="728005.SAMN04488059_11654"/>
<dbReference type="InterPro" id="IPR009467">
    <property type="entry name" value="Glycolipid-bd_prot_put"/>
</dbReference>
<organism evidence="1 2">
    <name type="scientific">Devosia psychrophila</name>
    <dbReference type="NCBI Taxonomy" id="728005"/>
    <lineage>
        <taxon>Bacteria</taxon>
        <taxon>Pseudomonadati</taxon>
        <taxon>Pseudomonadota</taxon>
        <taxon>Alphaproteobacteria</taxon>
        <taxon>Hyphomicrobiales</taxon>
        <taxon>Devosiaceae</taxon>
        <taxon>Devosia</taxon>
    </lineage>
</organism>
<dbReference type="AlphaFoldDB" id="A0A1I1NIT9"/>
<name>A0A1I1NIT9_9HYPH</name>
<dbReference type="SUPFAM" id="SSF159275">
    <property type="entry name" value="PA1994-like"/>
    <property type="match status" value="1"/>
</dbReference>
<dbReference type="Pfam" id="PF06475">
    <property type="entry name" value="Glycolipid_bind"/>
    <property type="match status" value="1"/>
</dbReference>
<accession>A0A1I1NIT9</accession>
<proteinExistence type="predicted"/>
<sequence>MDVGMSLNKSICWRGLDPITLEHCHVVSTDRDTRIRGTIITPDYGLFYRIKLDDTERVRTVKLERTDGMVLELFCDGAGNWSDDRADPLSALEGCMDIDIWPTPLTNSLPLWRCQWAIGEPQRFAVAWIDADKMTVKRSEQLYTKLDAIHFRFQSADFERVLEVDGDNLVVSYPGLFERS</sequence>